<dbReference type="GO" id="GO:0070737">
    <property type="term" value="F:protein-glycine ligase activity, elongating"/>
    <property type="evidence" value="ECO:0007669"/>
    <property type="project" value="TreeGrafter"/>
</dbReference>
<feature type="region of interest" description="Disordered" evidence="1">
    <location>
        <begin position="638"/>
        <end position="663"/>
    </location>
</feature>
<proteinExistence type="predicted"/>
<dbReference type="InterPro" id="IPR004344">
    <property type="entry name" value="TTL/TTLL_fam"/>
</dbReference>
<reference evidence="2" key="1">
    <citation type="submission" date="2016-01" db="EMBL/GenBank/DDBJ databases">
        <title>Reference transcriptome for the parasite Schistocephalus solidus: insights into the molecular evolution of parasitism.</title>
        <authorList>
            <person name="Hebert F.O."/>
            <person name="Grambauer S."/>
            <person name="Barber I."/>
            <person name="Landry C.R."/>
            <person name="Aubin-Horth N."/>
        </authorList>
    </citation>
    <scope>NUCLEOTIDE SEQUENCE</scope>
</reference>
<dbReference type="PROSITE" id="PS51221">
    <property type="entry name" value="TTL"/>
    <property type="match status" value="1"/>
</dbReference>
<dbReference type="Gene3D" id="3.30.470.20">
    <property type="entry name" value="ATP-grasp fold, B domain"/>
    <property type="match status" value="1"/>
</dbReference>
<dbReference type="EMBL" id="GEEE01022090">
    <property type="protein sequence ID" value="JAP41135.1"/>
    <property type="molecule type" value="Transcribed_RNA"/>
</dbReference>
<accession>A0A0V0J5K2</accession>
<feature type="compositionally biased region" description="Basic and acidic residues" evidence="1">
    <location>
        <begin position="569"/>
        <end position="583"/>
    </location>
</feature>
<feature type="compositionally biased region" description="Low complexity" evidence="1">
    <location>
        <begin position="546"/>
        <end position="555"/>
    </location>
</feature>
<dbReference type="PANTHER" id="PTHR46810:SF1">
    <property type="entry name" value="INACTIVE POLYGLYCYLASE TTLL10"/>
    <property type="match status" value="1"/>
</dbReference>
<feature type="region of interest" description="Disordered" evidence="1">
    <location>
        <begin position="543"/>
        <end position="598"/>
    </location>
</feature>
<dbReference type="PANTHER" id="PTHR46810">
    <property type="entry name" value="INACTIVE POLYGLYCYLASE TTLL10"/>
    <property type="match status" value="1"/>
</dbReference>
<sequence length="720" mass="81680">MGLKASALYHPRMECLNSLEATSKRDEDDSLRFAFSLPCSPTPGFQPVMERRKSSSLSSLSKPMFYLNASNGSHIVLRALKKLDWTRCTDRSSEHCVMKWTETVLQVNYQLFKEGEIMVNHIPNCGLLTNKLGMLMSLRQYEYACQNSSSGAKRKYIPMKDFVPETYCIDDARDRVQFLSILRDGQVWIYKPSGMNQGKGIQLIRGKADFEKLQEDCVEEWRRNPGSIRPRILQRYIDQPLLLEGRKFDIRCYLLIASSMPFLVLFHPGYVRVCTRKYDVTSPDLLVHLTNQYIQKKDPNYSKVKEDTVWSMDRFNEYVNANYAEEKRIEKDWVKTTLMEKMQNIAQHCFLMVKEKLASRVGLFEIYGMDFLVDSHMNVFLIEINTNPAMSTNCDVLRQVIPPIVSDFIDISIECFEKARRWKPLLPLQGITPLLCGYTESQTSQRSWVVSLNPLLNDEVVINYGLPPSFTVLYYETLDMAKSRKAASNEVPLRLWTSPHYPRLDNGENAKHKGESEKVNVVNLVSALPNNPAKLLPAKFPGQMTSVKPVHSPSPSSQPPKPKVLTHGPSKDYPGRVRLESKVPHSRSSPLAATRTPLNGIMPKSTNVNCSLMSTLLDNLEPVYTAELSQGAFLVGEDNEEDGNRSRQSLSNNSAETEKGSDRRYGVPNYISLRCRNLANRILAPIAKIEVISTKIPGQRLRHATQVAGSLASSNSTMCR</sequence>
<dbReference type="SUPFAM" id="SSF56059">
    <property type="entry name" value="Glutathione synthetase ATP-binding domain-like"/>
    <property type="match status" value="1"/>
</dbReference>
<feature type="compositionally biased region" description="Polar residues" evidence="1">
    <location>
        <begin position="646"/>
        <end position="655"/>
    </location>
</feature>
<evidence type="ECO:0000256" key="1">
    <source>
        <dbReference type="SAM" id="MobiDB-lite"/>
    </source>
</evidence>
<name>A0A0V0J5K2_SCHSO</name>
<dbReference type="AlphaFoldDB" id="A0A0V0J5K2"/>
<protein>
    <submittedName>
        <fullName evidence="2">Protein polyglycylase TTLL10</fullName>
    </submittedName>
</protein>
<evidence type="ECO:0000313" key="2">
    <source>
        <dbReference type="EMBL" id="JAP61008.1"/>
    </source>
</evidence>
<organism evidence="2">
    <name type="scientific">Schistocephalus solidus</name>
    <name type="common">Tapeworm</name>
    <dbReference type="NCBI Taxonomy" id="70667"/>
    <lineage>
        <taxon>Eukaryota</taxon>
        <taxon>Metazoa</taxon>
        <taxon>Spiralia</taxon>
        <taxon>Lophotrochozoa</taxon>
        <taxon>Platyhelminthes</taxon>
        <taxon>Cestoda</taxon>
        <taxon>Eucestoda</taxon>
        <taxon>Diphyllobothriidea</taxon>
        <taxon>Diphyllobothriidae</taxon>
        <taxon>Schistocephalus</taxon>
    </lineage>
</organism>
<dbReference type="Pfam" id="PF03133">
    <property type="entry name" value="TTL"/>
    <property type="match status" value="1"/>
</dbReference>
<dbReference type="InterPro" id="IPR027752">
    <property type="entry name" value="TTLL10"/>
</dbReference>
<dbReference type="EMBL" id="GEEE01002217">
    <property type="protein sequence ID" value="JAP61008.1"/>
    <property type="molecule type" value="Transcribed_RNA"/>
</dbReference>
<gene>
    <name evidence="2" type="primary">TTL10</name>
    <name evidence="2" type="ORF">TR160871</name>
</gene>